<dbReference type="InterPro" id="IPR023696">
    <property type="entry name" value="Ureohydrolase_dom_sf"/>
</dbReference>
<dbReference type="SUPFAM" id="SSF52768">
    <property type="entry name" value="Arginase/deacetylase"/>
    <property type="match status" value="1"/>
</dbReference>
<evidence type="ECO:0000256" key="5">
    <source>
        <dbReference type="PROSITE-ProRule" id="PRU00742"/>
    </source>
</evidence>
<dbReference type="PROSITE" id="PS01053">
    <property type="entry name" value="ARGINASE_1"/>
    <property type="match status" value="1"/>
</dbReference>
<organism evidence="7 8">
    <name type="scientific">Candidatus Fimisoma avicola</name>
    <dbReference type="NCBI Taxonomy" id="2840826"/>
    <lineage>
        <taxon>Bacteria</taxon>
        <taxon>Bacillati</taxon>
        <taxon>Bacillota</taxon>
        <taxon>Clostridia</taxon>
        <taxon>Eubacteriales</taxon>
        <taxon>Candidatus Fimisoma</taxon>
    </lineage>
</organism>
<dbReference type="InterPro" id="IPR006035">
    <property type="entry name" value="Ureohydrolase"/>
</dbReference>
<evidence type="ECO:0000256" key="4">
    <source>
        <dbReference type="ARBA" id="ARBA00047391"/>
    </source>
</evidence>
<keyword evidence="2 6" id="KW-0378">Hydrolase</keyword>
<dbReference type="PANTHER" id="PTHR43782:SF3">
    <property type="entry name" value="ARGINASE"/>
    <property type="match status" value="1"/>
</dbReference>
<gene>
    <name evidence="7" type="ORF">IAD16_08460</name>
</gene>
<keyword evidence="3" id="KW-0464">Manganese</keyword>
<dbReference type="EMBL" id="DVMO01000130">
    <property type="protein sequence ID" value="HIU28396.1"/>
    <property type="molecule type" value="Genomic_DNA"/>
</dbReference>
<sequence>MARPTGLKVIENKYCYNVWEAYMEDGKETFSSVEKEFSQRRDVELYHLCGIYDRAGLPVETVEPDYRPGSAEQPYKVLTRAFSDEVYSGVAAGKAVLVAGGYCNYAPAILGGLQRAVGTDKRLGVIWVDAHSDNQIVEDFDEPIRLVGVPVSTMLGQTLPGYRKEVCGLEKPLDGRNMIISDARITLEDEEANMRSASVVRLTGEQFEDPATWKAAVQSLAERVDHIYFSVDVDILKPEYIPAYEVLSPGGHDIEKVMENIGVVMDTGKVNVMSVFCVDFDHYENGGEWTYLSGMKVIASALSRWSEIPE</sequence>
<reference evidence="7" key="2">
    <citation type="journal article" date="2021" name="PeerJ">
        <title>Extensive microbial diversity within the chicken gut microbiome revealed by metagenomics and culture.</title>
        <authorList>
            <person name="Gilroy R."/>
            <person name="Ravi A."/>
            <person name="Getino M."/>
            <person name="Pursley I."/>
            <person name="Horton D.L."/>
            <person name="Alikhan N.F."/>
            <person name="Baker D."/>
            <person name="Gharbi K."/>
            <person name="Hall N."/>
            <person name="Watson M."/>
            <person name="Adriaenssens E.M."/>
            <person name="Foster-Nyarko E."/>
            <person name="Jarju S."/>
            <person name="Secka A."/>
            <person name="Antonio M."/>
            <person name="Oren A."/>
            <person name="Chaudhuri R.R."/>
            <person name="La Ragione R."/>
            <person name="Hildebrand F."/>
            <person name="Pallen M.J."/>
        </authorList>
    </citation>
    <scope>NUCLEOTIDE SEQUENCE</scope>
    <source>
        <strain evidence="7">11300</strain>
    </source>
</reference>
<dbReference type="Proteomes" id="UP000824091">
    <property type="component" value="Unassembled WGS sequence"/>
</dbReference>
<dbReference type="GO" id="GO:0004053">
    <property type="term" value="F:arginase activity"/>
    <property type="evidence" value="ECO:0007669"/>
    <property type="project" value="UniProtKB-EC"/>
</dbReference>
<comment type="caution">
    <text evidence="7">The sequence shown here is derived from an EMBL/GenBank/DDBJ whole genome shotgun (WGS) entry which is preliminary data.</text>
</comment>
<evidence type="ECO:0000256" key="1">
    <source>
        <dbReference type="ARBA" id="ARBA00022723"/>
    </source>
</evidence>
<name>A0A9D1I4T8_9FIRM</name>
<evidence type="ECO:0000313" key="8">
    <source>
        <dbReference type="Proteomes" id="UP000824091"/>
    </source>
</evidence>
<dbReference type="GO" id="GO:0030145">
    <property type="term" value="F:manganese ion binding"/>
    <property type="evidence" value="ECO:0007669"/>
    <property type="project" value="TreeGrafter"/>
</dbReference>
<dbReference type="PANTHER" id="PTHR43782">
    <property type="entry name" value="ARGINASE"/>
    <property type="match status" value="1"/>
</dbReference>
<evidence type="ECO:0000256" key="6">
    <source>
        <dbReference type="RuleBase" id="RU003684"/>
    </source>
</evidence>
<dbReference type="GO" id="GO:0005737">
    <property type="term" value="C:cytoplasm"/>
    <property type="evidence" value="ECO:0007669"/>
    <property type="project" value="TreeGrafter"/>
</dbReference>
<comment type="similarity">
    <text evidence="5 6">Belongs to the arginase family.</text>
</comment>
<keyword evidence="1" id="KW-0479">Metal-binding</keyword>
<comment type="catalytic activity">
    <reaction evidence="4">
        <text>L-arginine + H2O = urea + L-ornithine</text>
        <dbReference type="Rhea" id="RHEA:20569"/>
        <dbReference type="ChEBI" id="CHEBI:15377"/>
        <dbReference type="ChEBI" id="CHEBI:16199"/>
        <dbReference type="ChEBI" id="CHEBI:32682"/>
        <dbReference type="ChEBI" id="CHEBI:46911"/>
        <dbReference type="EC" id="3.5.3.1"/>
    </reaction>
</comment>
<dbReference type="InterPro" id="IPR020855">
    <property type="entry name" value="Ureohydrolase_Mn_BS"/>
</dbReference>
<reference evidence="7" key="1">
    <citation type="submission" date="2020-10" db="EMBL/GenBank/DDBJ databases">
        <authorList>
            <person name="Gilroy R."/>
        </authorList>
    </citation>
    <scope>NUCLEOTIDE SEQUENCE</scope>
    <source>
        <strain evidence="7">11300</strain>
    </source>
</reference>
<accession>A0A9D1I4T8</accession>
<protein>
    <submittedName>
        <fullName evidence="7">Arginase family protein</fullName>
    </submittedName>
</protein>
<dbReference type="Gene3D" id="3.40.800.10">
    <property type="entry name" value="Ureohydrolase domain"/>
    <property type="match status" value="1"/>
</dbReference>
<dbReference type="AlphaFoldDB" id="A0A9D1I4T8"/>
<evidence type="ECO:0000256" key="2">
    <source>
        <dbReference type="ARBA" id="ARBA00022801"/>
    </source>
</evidence>
<dbReference type="PROSITE" id="PS51409">
    <property type="entry name" value="ARGINASE_2"/>
    <property type="match status" value="1"/>
</dbReference>
<proteinExistence type="inferred from homology"/>
<evidence type="ECO:0000313" key="7">
    <source>
        <dbReference type="EMBL" id="HIU28396.1"/>
    </source>
</evidence>
<dbReference type="Pfam" id="PF00491">
    <property type="entry name" value="Arginase"/>
    <property type="match status" value="1"/>
</dbReference>
<evidence type="ECO:0000256" key="3">
    <source>
        <dbReference type="ARBA" id="ARBA00023211"/>
    </source>
</evidence>